<dbReference type="EMBL" id="JACHXZ010000002">
    <property type="protein sequence ID" value="MBB3168211.1"/>
    <property type="molecule type" value="Genomic_DNA"/>
</dbReference>
<evidence type="ECO:0000313" key="9">
    <source>
        <dbReference type="EMBL" id="MBB3168211.1"/>
    </source>
</evidence>
<keyword evidence="5" id="KW-0235">DNA replication</keyword>
<dbReference type="Gene3D" id="3.40.50.300">
    <property type="entry name" value="P-loop containing nucleotide triphosphate hydrolases"/>
    <property type="match status" value="1"/>
</dbReference>
<dbReference type="NCBIfam" id="TIGR00678">
    <property type="entry name" value="holB"/>
    <property type="match status" value="1"/>
</dbReference>
<comment type="catalytic activity">
    <reaction evidence="7">
        <text>DNA(n) + a 2'-deoxyribonucleoside 5'-triphosphate = DNA(n+1) + diphosphate</text>
        <dbReference type="Rhea" id="RHEA:22508"/>
        <dbReference type="Rhea" id="RHEA-COMP:17339"/>
        <dbReference type="Rhea" id="RHEA-COMP:17340"/>
        <dbReference type="ChEBI" id="CHEBI:33019"/>
        <dbReference type="ChEBI" id="CHEBI:61560"/>
        <dbReference type="ChEBI" id="CHEBI:173112"/>
        <dbReference type="EC" id="2.7.7.7"/>
    </reaction>
</comment>
<feature type="domain" description="DNA polymerase III delta subunit C-terminal" evidence="8">
    <location>
        <begin position="217"/>
        <end position="328"/>
    </location>
</feature>
<accession>A0A839UN84</accession>
<dbReference type="RefSeq" id="WP_183909715.1">
    <property type="nucleotide sequence ID" value="NZ_JACHXZ010000002.1"/>
</dbReference>
<evidence type="ECO:0000256" key="3">
    <source>
        <dbReference type="ARBA" id="ARBA00022679"/>
    </source>
</evidence>
<dbReference type="GO" id="GO:0008408">
    <property type="term" value="F:3'-5' exonuclease activity"/>
    <property type="evidence" value="ECO:0007669"/>
    <property type="project" value="InterPro"/>
</dbReference>
<evidence type="ECO:0000256" key="1">
    <source>
        <dbReference type="ARBA" id="ARBA00012417"/>
    </source>
</evidence>
<dbReference type="Pfam" id="PF09115">
    <property type="entry name" value="DNApol3-delta_C"/>
    <property type="match status" value="1"/>
</dbReference>
<dbReference type="NCBIfam" id="NF004310">
    <property type="entry name" value="PRK05707.1"/>
    <property type="match status" value="1"/>
</dbReference>
<evidence type="ECO:0000256" key="7">
    <source>
        <dbReference type="ARBA" id="ARBA00049244"/>
    </source>
</evidence>
<dbReference type="AlphaFoldDB" id="A0A839UN84"/>
<dbReference type="GO" id="GO:0003677">
    <property type="term" value="F:DNA binding"/>
    <property type="evidence" value="ECO:0007669"/>
    <property type="project" value="InterPro"/>
</dbReference>
<dbReference type="PANTHER" id="PTHR11669:SF8">
    <property type="entry name" value="DNA POLYMERASE III SUBUNIT DELTA"/>
    <property type="match status" value="1"/>
</dbReference>
<keyword evidence="3 9" id="KW-0808">Transferase</keyword>
<keyword evidence="10" id="KW-1185">Reference proteome</keyword>
<dbReference type="InterPro" id="IPR027417">
    <property type="entry name" value="P-loop_NTPase"/>
</dbReference>
<dbReference type="GO" id="GO:0009360">
    <property type="term" value="C:DNA polymerase III complex"/>
    <property type="evidence" value="ECO:0007669"/>
    <property type="project" value="InterPro"/>
</dbReference>
<comment type="caution">
    <text evidence="9">The sequence shown here is derived from an EMBL/GenBank/DDBJ whole genome shotgun (WGS) entry which is preliminary data.</text>
</comment>
<dbReference type="SUPFAM" id="SSF52540">
    <property type="entry name" value="P-loop containing nucleoside triphosphate hydrolases"/>
    <property type="match status" value="1"/>
</dbReference>
<dbReference type="EC" id="2.7.7.7" evidence="1"/>
<evidence type="ECO:0000256" key="2">
    <source>
        <dbReference type="ARBA" id="ARBA00014363"/>
    </source>
</evidence>
<organism evidence="9 10">
    <name type="scientific">Simiduia aestuariiviva</name>
    <dbReference type="NCBI Taxonomy" id="1510459"/>
    <lineage>
        <taxon>Bacteria</taxon>
        <taxon>Pseudomonadati</taxon>
        <taxon>Pseudomonadota</taxon>
        <taxon>Gammaproteobacteria</taxon>
        <taxon>Cellvibrionales</taxon>
        <taxon>Cellvibrionaceae</taxon>
        <taxon>Simiduia</taxon>
    </lineage>
</organism>
<evidence type="ECO:0000256" key="6">
    <source>
        <dbReference type="ARBA" id="ARBA00022932"/>
    </source>
</evidence>
<name>A0A839UN84_9GAMM</name>
<gene>
    <name evidence="9" type="ORF">FHS30_001395</name>
</gene>
<dbReference type="GO" id="GO:0003887">
    <property type="term" value="F:DNA-directed DNA polymerase activity"/>
    <property type="evidence" value="ECO:0007669"/>
    <property type="project" value="UniProtKB-KW"/>
</dbReference>
<evidence type="ECO:0000313" key="10">
    <source>
        <dbReference type="Proteomes" id="UP000559987"/>
    </source>
</evidence>
<dbReference type="InterPro" id="IPR050238">
    <property type="entry name" value="DNA_Rep/Repair_Clamp_Loader"/>
</dbReference>
<dbReference type="Proteomes" id="UP000559987">
    <property type="component" value="Unassembled WGS sequence"/>
</dbReference>
<evidence type="ECO:0000256" key="5">
    <source>
        <dbReference type="ARBA" id="ARBA00022705"/>
    </source>
</evidence>
<protein>
    <recommendedName>
        <fullName evidence="2">DNA polymerase III subunit delta'</fullName>
        <ecNumber evidence="1">2.7.7.7</ecNumber>
    </recommendedName>
</protein>
<evidence type="ECO:0000259" key="8">
    <source>
        <dbReference type="Pfam" id="PF09115"/>
    </source>
</evidence>
<reference evidence="9 10" key="1">
    <citation type="submission" date="2020-08" db="EMBL/GenBank/DDBJ databases">
        <title>Genomic Encyclopedia of Type Strains, Phase III (KMG-III): the genomes of soil and plant-associated and newly described type strains.</title>
        <authorList>
            <person name="Whitman W."/>
        </authorList>
    </citation>
    <scope>NUCLEOTIDE SEQUENCE [LARGE SCALE GENOMIC DNA]</scope>
    <source>
        <strain evidence="9 10">CECT 8571</strain>
    </source>
</reference>
<proteinExistence type="predicted"/>
<dbReference type="InterPro" id="IPR004622">
    <property type="entry name" value="DNA_pol_HolB"/>
</dbReference>
<dbReference type="Gene3D" id="1.20.272.10">
    <property type="match status" value="1"/>
</dbReference>
<sequence length="337" mass="36440">MTLAETEFGLSPFPWQGEQWSGLYKAIEQSRLPHAYLFSGIAGVGKAHMALLVAHRLMCSAQSGELACGHCKACQLVKAGSHPDLLLVEPEAHGKAIKIDPIRKVTDFLAKTAQQGGRKVVVLAPAEAMTTAAANALLKSLEEPAGNSHLLLVSHQASGVLSTIRSRCRLLTFGQPPVEQVLPWLTPLVGSRTDPAALLELAGGAPLYASDLLEGENLEHHQALMSGLEALALGQTGPLTLASQWQAQDPIQLLTWIQVWLSQLLRQLQWQVKPGANSVDWALQMLGRGDPAILHRYYEKVGRARSALAGGANPNPQLLLEELVLDWQALCRAMARR</sequence>
<keyword evidence="6" id="KW-0239">DNA-directed DNA polymerase</keyword>
<dbReference type="PANTHER" id="PTHR11669">
    <property type="entry name" value="REPLICATION FACTOR C / DNA POLYMERASE III GAMMA-TAU SUBUNIT"/>
    <property type="match status" value="1"/>
</dbReference>
<dbReference type="GO" id="GO:0006261">
    <property type="term" value="P:DNA-templated DNA replication"/>
    <property type="evidence" value="ECO:0007669"/>
    <property type="project" value="TreeGrafter"/>
</dbReference>
<dbReference type="InterPro" id="IPR015199">
    <property type="entry name" value="DNA_pol_III_delta_C"/>
</dbReference>
<keyword evidence="4 9" id="KW-0548">Nucleotidyltransferase</keyword>
<evidence type="ECO:0000256" key="4">
    <source>
        <dbReference type="ARBA" id="ARBA00022695"/>
    </source>
</evidence>
<dbReference type="Pfam" id="PF13177">
    <property type="entry name" value="DNA_pol3_delta2"/>
    <property type="match status" value="1"/>
</dbReference>